<evidence type="ECO:0000313" key="3">
    <source>
        <dbReference type="Proteomes" id="UP000233551"/>
    </source>
</evidence>
<gene>
    <name evidence="2" type="ORF">CRG98_002828</name>
</gene>
<comment type="caution">
    <text evidence="2">The sequence shown here is derived from an EMBL/GenBank/DDBJ whole genome shotgun (WGS) entry which is preliminary data.</text>
</comment>
<feature type="region of interest" description="Disordered" evidence="1">
    <location>
        <begin position="1"/>
        <end position="34"/>
    </location>
</feature>
<sequence length="51" mass="5669">MTATIVSISMSSVPTSSDLFHDHPLGSSDQSRDHRPFEFCGLLLLGHLIEW</sequence>
<accession>A0A2I0L808</accession>
<dbReference type="EMBL" id="PGOL01000108">
    <property type="protein sequence ID" value="PKI76842.1"/>
    <property type="molecule type" value="Genomic_DNA"/>
</dbReference>
<keyword evidence="3" id="KW-1185">Reference proteome</keyword>
<protein>
    <submittedName>
        <fullName evidence="2">Uncharacterized protein</fullName>
    </submittedName>
</protein>
<dbReference type="Proteomes" id="UP000233551">
    <property type="component" value="Unassembled WGS sequence"/>
</dbReference>
<organism evidence="2 3">
    <name type="scientific">Punica granatum</name>
    <name type="common">Pomegranate</name>
    <dbReference type="NCBI Taxonomy" id="22663"/>
    <lineage>
        <taxon>Eukaryota</taxon>
        <taxon>Viridiplantae</taxon>
        <taxon>Streptophyta</taxon>
        <taxon>Embryophyta</taxon>
        <taxon>Tracheophyta</taxon>
        <taxon>Spermatophyta</taxon>
        <taxon>Magnoliopsida</taxon>
        <taxon>eudicotyledons</taxon>
        <taxon>Gunneridae</taxon>
        <taxon>Pentapetalae</taxon>
        <taxon>rosids</taxon>
        <taxon>malvids</taxon>
        <taxon>Myrtales</taxon>
        <taxon>Lythraceae</taxon>
        <taxon>Punica</taxon>
    </lineage>
</organism>
<proteinExistence type="predicted"/>
<evidence type="ECO:0000313" key="2">
    <source>
        <dbReference type="EMBL" id="PKI76842.1"/>
    </source>
</evidence>
<name>A0A2I0L808_PUNGR</name>
<reference evidence="2 3" key="1">
    <citation type="submission" date="2017-11" db="EMBL/GenBank/DDBJ databases">
        <title>De-novo sequencing of pomegranate (Punica granatum L.) genome.</title>
        <authorList>
            <person name="Akparov Z."/>
            <person name="Amiraslanov A."/>
            <person name="Hajiyeva S."/>
            <person name="Abbasov M."/>
            <person name="Kaur K."/>
            <person name="Hamwieh A."/>
            <person name="Solovyev V."/>
            <person name="Salamov A."/>
            <person name="Braich B."/>
            <person name="Kosarev P."/>
            <person name="Mahmoud A."/>
            <person name="Hajiyev E."/>
            <person name="Babayeva S."/>
            <person name="Izzatullayeva V."/>
            <person name="Mammadov A."/>
            <person name="Mammadov A."/>
            <person name="Sharifova S."/>
            <person name="Ojaghi J."/>
            <person name="Eynullazada K."/>
            <person name="Bayramov B."/>
            <person name="Abdulazimova A."/>
            <person name="Shahmuradov I."/>
        </authorList>
    </citation>
    <scope>NUCLEOTIDE SEQUENCE [LARGE SCALE GENOMIC DNA]</scope>
    <source>
        <strain evidence="3">cv. AG2017</strain>
        <tissue evidence="2">Leaf</tissue>
    </source>
</reference>
<dbReference type="AlphaFoldDB" id="A0A2I0L808"/>
<evidence type="ECO:0000256" key="1">
    <source>
        <dbReference type="SAM" id="MobiDB-lite"/>
    </source>
</evidence>
<feature type="compositionally biased region" description="Low complexity" evidence="1">
    <location>
        <begin position="1"/>
        <end position="17"/>
    </location>
</feature>
<feature type="compositionally biased region" description="Basic and acidic residues" evidence="1">
    <location>
        <begin position="19"/>
        <end position="34"/>
    </location>
</feature>